<reference evidence="2" key="1">
    <citation type="submission" date="2016-10" db="EMBL/GenBank/DDBJ databases">
        <authorList>
            <person name="Varghese N."/>
            <person name="Submissions S."/>
        </authorList>
    </citation>
    <scope>NUCLEOTIDE SEQUENCE [LARGE SCALE GENOMIC DNA]</scope>
    <source>
        <strain evidence="2">DSM 44654</strain>
    </source>
</reference>
<dbReference type="EMBL" id="FNUJ01000005">
    <property type="protein sequence ID" value="SEF31612.1"/>
    <property type="molecule type" value="Genomic_DNA"/>
</dbReference>
<sequence length="34" mass="3975">MAWGWLPVRRSAELCTVWQVAVAYFIRRLPGGQR</sequence>
<evidence type="ECO:0000313" key="2">
    <source>
        <dbReference type="Proteomes" id="UP000198878"/>
    </source>
</evidence>
<keyword evidence="2" id="KW-1185">Reference proteome</keyword>
<proteinExistence type="predicted"/>
<evidence type="ECO:0000313" key="1">
    <source>
        <dbReference type="EMBL" id="SEF31612.1"/>
    </source>
</evidence>
<gene>
    <name evidence="1" type="ORF">SAMN05421837_105821</name>
</gene>
<accession>A0A1H5QZP1</accession>
<organism evidence="1 2">
    <name type="scientific">Amycolatopsis pretoriensis</name>
    <dbReference type="NCBI Taxonomy" id="218821"/>
    <lineage>
        <taxon>Bacteria</taxon>
        <taxon>Bacillati</taxon>
        <taxon>Actinomycetota</taxon>
        <taxon>Actinomycetes</taxon>
        <taxon>Pseudonocardiales</taxon>
        <taxon>Pseudonocardiaceae</taxon>
        <taxon>Amycolatopsis</taxon>
    </lineage>
</organism>
<dbReference type="Proteomes" id="UP000198878">
    <property type="component" value="Unassembled WGS sequence"/>
</dbReference>
<protein>
    <submittedName>
        <fullName evidence="1">Uncharacterized protein</fullName>
    </submittedName>
</protein>
<dbReference type="AlphaFoldDB" id="A0A1H5QZP1"/>
<name>A0A1H5QZP1_9PSEU</name>